<accession>A0ABU2NK77</accession>
<dbReference type="Proteomes" id="UP001183414">
    <property type="component" value="Unassembled WGS sequence"/>
</dbReference>
<dbReference type="Pfam" id="PF00903">
    <property type="entry name" value="Glyoxalase"/>
    <property type="match status" value="1"/>
</dbReference>
<dbReference type="InterPro" id="IPR037523">
    <property type="entry name" value="VOC_core"/>
</dbReference>
<evidence type="ECO:0000259" key="1">
    <source>
        <dbReference type="PROSITE" id="PS51819"/>
    </source>
</evidence>
<dbReference type="InterPro" id="IPR029068">
    <property type="entry name" value="Glyas_Bleomycin-R_OHBP_Dase"/>
</dbReference>
<dbReference type="RefSeq" id="WP_311671386.1">
    <property type="nucleotide sequence ID" value="NZ_JAVREQ010000001.1"/>
</dbReference>
<dbReference type="InterPro" id="IPR004360">
    <property type="entry name" value="Glyas_Fos-R_dOase_dom"/>
</dbReference>
<dbReference type="EMBL" id="JAVREQ010000001">
    <property type="protein sequence ID" value="MDT0377394.1"/>
    <property type="molecule type" value="Genomic_DNA"/>
</dbReference>
<dbReference type="PANTHER" id="PTHR36503">
    <property type="entry name" value="BLR2520 PROTEIN"/>
    <property type="match status" value="1"/>
</dbReference>
<feature type="domain" description="VOC" evidence="1">
    <location>
        <begin position="4"/>
        <end position="131"/>
    </location>
</feature>
<proteinExistence type="predicted"/>
<evidence type="ECO:0000313" key="2">
    <source>
        <dbReference type="EMBL" id="MDT0377394.1"/>
    </source>
</evidence>
<dbReference type="Gene3D" id="3.10.180.10">
    <property type="entry name" value="2,3-Dihydroxybiphenyl 1,2-Dioxygenase, domain 1"/>
    <property type="match status" value="1"/>
</dbReference>
<evidence type="ECO:0000313" key="3">
    <source>
        <dbReference type="Proteomes" id="UP001183414"/>
    </source>
</evidence>
<dbReference type="PROSITE" id="PS51819">
    <property type="entry name" value="VOC"/>
    <property type="match status" value="1"/>
</dbReference>
<dbReference type="SUPFAM" id="SSF54593">
    <property type="entry name" value="Glyoxalase/Bleomycin resistance protein/Dihydroxybiphenyl dioxygenase"/>
    <property type="match status" value="1"/>
</dbReference>
<name>A0ABU2NK77_9ACTN</name>
<dbReference type="PANTHER" id="PTHR36503:SF3">
    <property type="entry name" value="BLR0126 PROTEIN"/>
    <property type="match status" value="1"/>
</dbReference>
<protein>
    <submittedName>
        <fullName evidence="2">VOC family protein</fullName>
    </submittedName>
</protein>
<gene>
    <name evidence="2" type="ORF">RM572_01220</name>
</gene>
<keyword evidence="3" id="KW-1185">Reference proteome</keyword>
<organism evidence="2 3">
    <name type="scientific">Streptomyces hazeniae</name>
    <dbReference type="NCBI Taxonomy" id="3075538"/>
    <lineage>
        <taxon>Bacteria</taxon>
        <taxon>Bacillati</taxon>
        <taxon>Actinomycetota</taxon>
        <taxon>Actinomycetes</taxon>
        <taxon>Kitasatosporales</taxon>
        <taxon>Streptomycetaceae</taxon>
        <taxon>Streptomyces</taxon>
    </lineage>
</organism>
<comment type="caution">
    <text evidence="2">The sequence shown here is derived from an EMBL/GenBank/DDBJ whole genome shotgun (WGS) entry which is preliminary data.</text>
</comment>
<sequence length="139" mass="14713">MAPRFDLIGIVTADMAASLAFYRRLGLDIPAGADTEPHVEAVLPGGLRMAWDSDDTVASFDPGWSRPTRAEVNGRISLAFLCDGPAGVDEVYAELTAAGHAGHKEPWDAFWGQRYAVVEDPDGNTVDLFAPLSDAPAGG</sequence>
<reference evidence="3" key="1">
    <citation type="submission" date="2023-07" db="EMBL/GenBank/DDBJ databases">
        <title>30 novel species of actinomycetes from the DSMZ collection.</title>
        <authorList>
            <person name="Nouioui I."/>
        </authorList>
    </citation>
    <scope>NUCLEOTIDE SEQUENCE [LARGE SCALE GENOMIC DNA]</scope>
    <source>
        <strain evidence="3">DSM 42041</strain>
    </source>
</reference>